<evidence type="ECO:0000313" key="3">
    <source>
        <dbReference type="Proteomes" id="UP000251002"/>
    </source>
</evidence>
<keyword evidence="1" id="KW-0472">Membrane</keyword>
<protein>
    <submittedName>
        <fullName evidence="2">Poly-beta-1,6-N-acetyl-D-glucosamine biosynthesis protein PgaD</fullName>
    </submittedName>
</protein>
<gene>
    <name evidence="2" type="ORF">DP120_08585</name>
</gene>
<organism evidence="2 3">
    <name type="scientific">Planococcus halotolerans</name>
    <dbReference type="NCBI Taxonomy" id="2233542"/>
    <lineage>
        <taxon>Bacteria</taxon>
        <taxon>Bacillati</taxon>
        <taxon>Bacillota</taxon>
        <taxon>Bacilli</taxon>
        <taxon>Bacillales</taxon>
        <taxon>Caryophanaceae</taxon>
        <taxon>Planococcus</taxon>
    </lineage>
</organism>
<evidence type="ECO:0000256" key="1">
    <source>
        <dbReference type="SAM" id="Phobius"/>
    </source>
</evidence>
<proteinExistence type="predicted"/>
<dbReference type="EMBL" id="QLZR01000002">
    <property type="protein sequence ID" value="RAZ79644.1"/>
    <property type="molecule type" value="Genomic_DNA"/>
</dbReference>
<accession>A0A365L2N2</accession>
<evidence type="ECO:0000313" key="2">
    <source>
        <dbReference type="EMBL" id="RAZ79644.1"/>
    </source>
</evidence>
<dbReference type="Proteomes" id="UP000251002">
    <property type="component" value="Unassembled WGS sequence"/>
</dbReference>
<keyword evidence="1" id="KW-0812">Transmembrane</keyword>
<name>A0A365L2N2_9BACL</name>
<reference evidence="2 3" key="1">
    <citation type="submission" date="2018-06" db="EMBL/GenBank/DDBJ databases">
        <title>The draft genome sequences of strains SCU63 and S1.</title>
        <authorList>
            <person name="Gan L."/>
        </authorList>
    </citation>
    <scope>NUCLEOTIDE SEQUENCE [LARGE SCALE GENOMIC DNA]</scope>
    <source>
        <strain evidence="2 3">SCU63</strain>
    </source>
</reference>
<keyword evidence="3" id="KW-1185">Reference proteome</keyword>
<dbReference type="InterPro" id="IPR023829">
    <property type="entry name" value="PGA_PgaD"/>
</dbReference>
<feature type="transmembrane region" description="Helical" evidence="1">
    <location>
        <begin position="71"/>
        <end position="89"/>
    </location>
</feature>
<dbReference type="AlphaFoldDB" id="A0A365L2N2"/>
<feature type="transmembrane region" description="Helical" evidence="1">
    <location>
        <begin position="21"/>
        <end position="51"/>
    </location>
</feature>
<sequence>MAQPRPRHEEENFLIVGNRSWFHACIDLLFTLFFWGYSLLVVIFFLSATFGFDNSLTRIVNASFNTINSDIRNLVILGLAIFIVFYVILSMNRLYNKKRFGNLKRRSYPAAVSISELEALGLMDNETIAQLQREDYVVFEKNPIIPLSSEKQ</sequence>
<keyword evidence="1" id="KW-1133">Transmembrane helix</keyword>
<dbReference type="RefSeq" id="WP_112223212.1">
    <property type="nucleotide sequence ID" value="NZ_CP196859.1"/>
</dbReference>
<dbReference type="Pfam" id="PF13994">
    <property type="entry name" value="PgaD"/>
    <property type="match status" value="1"/>
</dbReference>
<comment type="caution">
    <text evidence="2">The sequence shown here is derived from an EMBL/GenBank/DDBJ whole genome shotgun (WGS) entry which is preliminary data.</text>
</comment>